<feature type="transmembrane region" description="Helical" evidence="10">
    <location>
        <begin position="323"/>
        <end position="343"/>
    </location>
</feature>
<dbReference type="GO" id="GO:0005549">
    <property type="term" value="F:odorant binding"/>
    <property type="evidence" value="ECO:0007669"/>
    <property type="project" value="InterPro"/>
</dbReference>
<evidence type="ECO:0000313" key="11">
    <source>
        <dbReference type="EMBL" id="QHN69097.1"/>
    </source>
</evidence>
<dbReference type="Pfam" id="PF02949">
    <property type="entry name" value="7tm_6"/>
    <property type="match status" value="1"/>
</dbReference>
<evidence type="ECO:0000256" key="7">
    <source>
        <dbReference type="ARBA" id="ARBA00023136"/>
    </source>
</evidence>
<keyword evidence="9 10" id="KW-0807">Transducer</keyword>
<dbReference type="GO" id="GO:0004984">
    <property type="term" value="F:olfactory receptor activity"/>
    <property type="evidence" value="ECO:0007669"/>
    <property type="project" value="InterPro"/>
</dbReference>
<accession>A0A857N552</accession>
<dbReference type="GO" id="GO:0007165">
    <property type="term" value="P:signal transduction"/>
    <property type="evidence" value="ECO:0007669"/>
    <property type="project" value="UniProtKB-KW"/>
</dbReference>
<comment type="similarity">
    <text evidence="10">Belongs to the insect chemoreceptor superfamily. Heteromeric odorant receptor channel (TC 1.A.69) family.</text>
</comment>
<proteinExistence type="evidence at transcript level"/>
<evidence type="ECO:0000256" key="9">
    <source>
        <dbReference type="ARBA" id="ARBA00023224"/>
    </source>
</evidence>
<dbReference type="EMBL" id="MK749000">
    <property type="protein sequence ID" value="QHN69097.1"/>
    <property type="molecule type" value="mRNA"/>
</dbReference>
<protein>
    <recommendedName>
        <fullName evidence="10">Odorant receptor</fullName>
    </recommendedName>
</protein>
<dbReference type="PANTHER" id="PTHR21137:SF35">
    <property type="entry name" value="ODORANT RECEPTOR 19A-RELATED"/>
    <property type="match status" value="1"/>
</dbReference>
<feature type="transmembrane region" description="Helical" evidence="10">
    <location>
        <begin position="209"/>
        <end position="232"/>
    </location>
</feature>
<comment type="subcellular location">
    <subcellularLocation>
        <location evidence="1 10">Cell membrane</location>
        <topology evidence="1 10">Multi-pass membrane protein</topology>
    </subcellularLocation>
</comment>
<evidence type="ECO:0000256" key="6">
    <source>
        <dbReference type="ARBA" id="ARBA00022989"/>
    </source>
</evidence>
<evidence type="ECO:0000256" key="3">
    <source>
        <dbReference type="ARBA" id="ARBA00022606"/>
    </source>
</evidence>
<evidence type="ECO:0000256" key="10">
    <source>
        <dbReference type="RuleBase" id="RU351113"/>
    </source>
</evidence>
<comment type="caution">
    <text evidence="10">Lacks conserved residue(s) required for the propagation of feature annotation.</text>
</comment>
<evidence type="ECO:0000256" key="4">
    <source>
        <dbReference type="ARBA" id="ARBA00022692"/>
    </source>
</evidence>
<feature type="transmembrane region" description="Helical" evidence="10">
    <location>
        <begin position="147"/>
        <end position="167"/>
    </location>
</feature>
<dbReference type="AlphaFoldDB" id="A0A857N552"/>
<organism evidence="11">
    <name type="scientific">Sirex noctilio</name>
    <dbReference type="NCBI Taxonomy" id="36765"/>
    <lineage>
        <taxon>Eukaryota</taxon>
        <taxon>Metazoa</taxon>
        <taxon>Ecdysozoa</taxon>
        <taxon>Arthropoda</taxon>
        <taxon>Hexapoda</taxon>
        <taxon>Insecta</taxon>
        <taxon>Pterygota</taxon>
        <taxon>Neoptera</taxon>
        <taxon>Endopterygota</taxon>
        <taxon>Hymenoptera</taxon>
        <taxon>Siricoidea</taxon>
        <taxon>Siricidae</taxon>
        <taxon>Sirex</taxon>
    </lineage>
</organism>
<keyword evidence="6 10" id="KW-1133">Transmembrane helix</keyword>
<evidence type="ECO:0000256" key="2">
    <source>
        <dbReference type="ARBA" id="ARBA00022475"/>
    </source>
</evidence>
<keyword evidence="4 10" id="KW-0812">Transmembrane</keyword>
<dbReference type="InterPro" id="IPR004117">
    <property type="entry name" value="7tm6_olfct_rcpt"/>
</dbReference>
<feature type="transmembrane region" description="Helical" evidence="10">
    <location>
        <begin position="56"/>
        <end position="75"/>
    </location>
</feature>
<keyword evidence="8 10" id="KW-0675">Receptor</keyword>
<sequence length="428" mass="49501">MYYYENCAADFRSRRQLLNSVVKIMTYVNEHFCIKLMKILMKVIGMWFDKLSYDRFITNVSLLCIGTCLAVAVTIEGLSIFFMERDFNETFEALSCTNSVVQEVIKLLYCICNRSKINDLNRFTEVTFWKIKYDTFSNEILNRCNEICIYTIVPFMIFIHMTGYTFALETLIAPPPANSSKSRLPFVLWWTDSDPSSPYFEMVYILEGLASVVVANCAATFSVFIFIVITYTTAQFQILHYKLEITCKEYSKNTNVKSAVQSLESEKTYDKLKECIKMHQMLIWYINELDETFNFLMLIQVVSSVLTLCVSGCQVCLGVSSTFWWRNIMFFLSGLIQILLIAWPCNELILNSEAVADAAYRAVWYCLPNNRHGKAYTRALLMIIIRSRQPCQLSVGKFCSMSLNTFCSVLSTAMSYFTMLRQVTMEED</sequence>
<keyword evidence="5 10" id="KW-0552">Olfaction</keyword>
<dbReference type="PANTHER" id="PTHR21137">
    <property type="entry name" value="ODORANT RECEPTOR"/>
    <property type="match status" value="1"/>
</dbReference>
<evidence type="ECO:0000256" key="5">
    <source>
        <dbReference type="ARBA" id="ARBA00022725"/>
    </source>
</evidence>
<keyword evidence="3 10" id="KW-0716">Sensory transduction</keyword>
<evidence type="ECO:0000256" key="8">
    <source>
        <dbReference type="ARBA" id="ARBA00023170"/>
    </source>
</evidence>
<dbReference type="GO" id="GO:0005886">
    <property type="term" value="C:plasma membrane"/>
    <property type="evidence" value="ECO:0007669"/>
    <property type="project" value="UniProtKB-SubCell"/>
</dbReference>
<keyword evidence="2" id="KW-1003">Cell membrane</keyword>
<reference evidence="11" key="1">
    <citation type="submission" date="2019-04" db="EMBL/GenBank/DDBJ databases">
        <authorList>
            <person name="Guo B."/>
            <person name="Lu P."/>
        </authorList>
    </citation>
    <scope>NUCLEOTIDE SEQUENCE</scope>
</reference>
<feature type="transmembrane region" description="Helical" evidence="10">
    <location>
        <begin position="295"/>
        <end position="317"/>
    </location>
</feature>
<evidence type="ECO:0000256" key="1">
    <source>
        <dbReference type="ARBA" id="ARBA00004651"/>
    </source>
</evidence>
<keyword evidence="7 10" id="KW-0472">Membrane</keyword>
<name>A0A857N552_9HYME</name>